<keyword evidence="4" id="KW-1185">Reference proteome</keyword>
<dbReference type="AlphaFoldDB" id="A0A521F5K8"/>
<organism evidence="3 4">
    <name type="scientific">Geodermatophilus aquaeductus</name>
    <dbReference type="NCBI Taxonomy" id="1564161"/>
    <lineage>
        <taxon>Bacteria</taxon>
        <taxon>Bacillati</taxon>
        <taxon>Actinomycetota</taxon>
        <taxon>Actinomycetes</taxon>
        <taxon>Geodermatophilales</taxon>
        <taxon>Geodermatophilaceae</taxon>
        <taxon>Geodermatophilus</taxon>
    </lineage>
</organism>
<reference evidence="3 4" key="1">
    <citation type="submission" date="2017-05" db="EMBL/GenBank/DDBJ databases">
        <authorList>
            <person name="Varghese N."/>
            <person name="Submissions S."/>
        </authorList>
    </citation>
    <scope>NUCLEOTIDE SEQUENCE [LARGE SCALE GENOMIC DNA]</scope>
    <source>
        <strain evidence="3 4">DSM 46834</strain>
    </source>
</reference>
<gene>
    <name evidence="3" type="ORF">SAMN06273567_10740</name>
</gene>
<sequence>MEAFDAEGRWWLPGAPDKTTPGRLVVTADGKAELSLMGALDSFFAGSESTTENGVTTTHFTELGMDRRGAYPRVIGRAGGKPYTLEDCRESKRHIGGGYETQRLHVGQVFRGVLFETDEQLAFRRIDVEMDWMPFWVNESALEESYSYKKVEGEAEQLVGFTIEVGAIEPRSCQGQEDATVTLGHTSGISGNRVTERSLWQNFHFSITAEALLPLDSLLDQASDLQDLVAIGTGCIPAYSSVDFRHPDAVIEIGDKSYETTIEMFAQWQVVNNRAPDALDQYHMYFTLPELGGMPGVERWLTVAAANRSELGRVMATQYSKTMYVSDRLMNCAASLEAYDRRKHAGNDVFADRLTRSVGHAGDIFRELVQDVERWVKAVKGARNDIAHHKARLANASTDHLFLARSAYLLFVLCLLRDAQAPEVVFEHIAENPQYRWLKRRLAEMFPSESELGAQEPS</sequence>
<evidence type="ECO:0000259" key="2">
    <source>
        <dbReference type="Pfam" id="PF18862"/>
    </source>
</evidence>
<dbReference type="InterPro" id="IPR041229">
    <property type="entry name" value="HEPN_Apea"/>
</dbReference>
<dbReference type="RefSeq" id="WP_142459673.1">
    <property type="nucleotide sequence ID" value="NZ_FXTJ01000007.1"/>
</dbReference>
<dbReference type="EMBL" id="FXTJ01000007">
    <property type="protein sequence ID" value="SMO91346.1"/>
    <property type="molecule type" value="Genomic_DNA"/>
</dbReference>
<proteinExistence type="predicted"/>
<evidence type="ECO:0000313" key="3">
    <source>
        <dbReference type="EMBL" id="SMO91346.1"/>
    </source>
</evidence>
<evidence type="ECO:0000259" key="1">
    <source>
        <dbReference type="Pfam" id="PF18739"/>
    </source>
</evidence>
<feature type="domain" description="Apea-like HEPN" evidence="1">
    <location>
        <begin position="344"/>
        <end position="420"/>
    </location>
</feature>
<feature type="domain" description="ApeA N-terminal" evidence="2">
    <location>
        <begin position="7"/>
        <end position="248"/>
    </location>
</feature>
<protein>
    <submittedName>
        <fullName evidence="3">Uncharacterized protein</fullName>
    </submittedName>
</protein>
<name>A0A521F5K8_9ACTN</name>
<dbReference type="Proteomes" id="UP000317484">
    <property type="component" value="Unassembled WGS sequence"/>
</dbReference>
<accession>A0A521F5K8</accession>
<dbReference type="Pfam" id="PF18862">
    <property type="entry name" value="ApeA_NTD1"/>
    <property type="match status" value="1"/>
</dbReference>
<dbReference type="InterPro" id="IPR041223">
    <property type="entry name" value="ApeA_NTD"/>
</dbReference>
<dbReference type="Pfam" id="PF18739">
    <property type="entry name" value="HEPN_Apea"/>
    <property type="match status" value="1"/>
</dbReference>
<evidence type="ECO:0000313" key="4">
    <source>
        <dbReference type="Proteomes" id="UP000317484"/>
    </source>
</evidence>